<dbReference type="Proteomes" id="UP001501455">
    <property type="component" value="Unassembled WGS sequence"/>
</dbReference>
<dbReference type="InterPro" id="IPR041916">
    <property type="entry name" value="Anti_sigma_zinc_sf"/>
</dbReference>
<name>A0ABP6UBA8_9ACTN</name>
<sequence>MRGARTEHERREGTVAHVEPAHLVELALGHSTRGDDASALRHIAVCARCRDELRTMKRVVAAARGADVADLPTAPPEHVWRRIARELHEEARFPPPPARDAGHRPPAGAAGRATPGRTAGGRARRLALGLLAGIVVVVRWRGRGRPVRAACGPVRRPGRRRRSPWWRRAC</sequence>
<proteinExistence type="predicted"/>
<evidence type="ECO:0000256" key="2">
    <source>
        <dbReference type="ARBA" id="ARBA00023163"/>
    </source>
</evidence>
<evidence type="ECO:0000313" key="5">
    <source>
        <dbReference type="Proteomes" id="UP001501455"/>
    </source>
</evidence>
<keyword evidence="2" id="KW-0804">Transcription</keyword>
<gene>
    <name evidence="4" type="ORF">GCM10019016_109360</name>
</gene>
<feature type="region of interest" description="Disordered" evidence="3">
    <location>
        <begin position="90"/>
        <end position="120"/>
    </location>
</feature>
<keyword evidence="1" id="KW-0805">Transcription regulation</keyword>
<feature type="compositionally biased region" description="Low complexity" evidence="3">
    <location>
        <begin position="104"/>
        <end position="120"/>
    </location>
</feature>
<reference evidence="5" key="1">
    <citation type="journal article" date="2019" name="Int. J. Syst. Evol. Microbiol.">
        <title>The Global Catalogue of Microorganisms (GCM) 10K type strain sequencing project: providing services to taxonomists for standard genome sequencing and annotation.</title>
        <authorList>
            <consortium name="The Broad Institute Genomics Platform"/>
            <consortium name="The Broad Institute Genome Sequencing Center for Infectious Disease"/>
            <person name="Wu L."/>
            <person name="Ma J."/>
        </authorList>
    </citation>
    <scope>NUCLEOTIDE SEQUENCE [LARGE SCALE GENOMIC DNA]</scope>
    <source>
        <strain evidence="5">JCM 4816</strain>
    </source>
</reference>
<organism evidence="4 5">
    <name type="scientific">Streptomyces prasinosporus</name>
    <dbReference type="NCBI Taxonomy" id="68256"/>
    <lineage>
        <taxon>Bacteria</taxon>
        <taxon>Bacillati</taxon>
        <taxon>Actinomycetota</taxon>
        <taxon>Actinomycetes</taxon>
        <taxon>Kitasatosporales</taxon>
        <taxon>Streptomycetaceae</taxon>
        <taxon>Streptomyces</taxon>
        <taxon>Streptomyces albogriseolus group</taxon>
    </lineage>
</organism>
<comment type="caution">
    <text evidence="4">The sequence shown here is derived from an EMBL/GenBank/DDBJ whole genome shotgun (WGS) entry which is preliminary data.</text>
</comment>
<dbReference type="Gene3D" id="1.10.10.1320">
    <property type="entry name" value="Anti-sigma factor, zinc-finger domain"/>
    <property type="match status" value="1"/>
</dbReference>
<evidence type="ECO:0000256" key="1">
    <source>
        <dbReference type="ARBA" id="ARBA00023015"/>
    </source>
</evidence>
<evidence type="ECO:0000256" key="3">
    <source>
        <dbReference type="SAM" id="MobiDB-lite"/>
    </source>
</evidence>
<dbReference type="EMBL" id="BAAAXF010000078">
    <property type="protein sequence ID" value="GAA3503824.1"/>
    <property type="molecule type" value="Genomic_DNA"/>
</dbReference>
<keyword evidence="5" id="KW-1185">Reference proteome</keyword>
<evidence type="ECO:0000313" key="4">
    <source>
        <dbReference type="EMBL" id="GAA3503824.1"/>
    </source>
</evidence>
<accession>A0ABP6UBA8</accession>
<protein>
    <recommendedName>
        <fullName evidence="6">Zf-HC2 domain-containing protein</fullName>
    </recommendedName>
</protein>
<evidence type="ECO:0008006" key="6">
    <source>
        <dbReference type="Google" id="ProtNLM"/>
    </source>
</evidence>